<dbReference type="EMBL" id="JALJAT010000005">
    <property type="protein sequence ID" value="KAK4469423.1"/>
    <property type="molecule type" value="Genomic_DNA"/>
</dbReference>
<feature type="region of interest" description="Disordered" evidence="2">
    <location>
        <begin position="888"/>
        <end position="908"/>
    </location>
</feature>
<reference evidence="3" key="1">
    <citation type="submission" date="2022-04" db="EMBL/GenBank/DDBJ databases">
        <authorList>
            <person name="Xu L."/>
            <person name="Lv Z."/>
        </authorList>
    </citation>
    <scope>NUCLEOTIDE SEQUENCE</scope>
    <source>
        <strain evidence="3">LV_2022a</strain>
    </source>
</reference>
<sequence length="908" mass="104300">MVVVQNNTFGDDVNVTKVDNKIMKSEINTQSQNNGFDDFNHNLSTNDNINQHTSIQDANNTTLTNNNELLLADTLDNEELQINELYRRKQLLLQHLTEEMHKYEQLCWDEMAITGIPPDESSFLSNHFNIRCNSETRNPTFTTPNRILDPPNNSSITNRSRGIAARLKFRNSRRSKSAHERIPESPQKLFHTRNKADLSPTRNSLTDHLIDDNSESKKSWKWWRLNKDHDLFSSVRRRQSIGMIAEQYLRYFTNDKNGHTRGGSLPPNDNNNNNNNMSKDEKKLQSENRKLNIRKSHQPEEPLHILDIQHQNNGESNHVGTYPVAHQNHLPQHHSHQDHQQQYLFNGNYVQHEPCILMSRYAPANELQQINGSNHRVRRFSGCQVNDQPRFYDNRSNQLMVGYINQNNCDSSSSHVQTADNIKKQSPQTKGILNNHHTFYPLPSTSSSLYASQAKHPNVFEYVPNTYYYSLQRNIPSSCTKEQSCEAPRNFLAIRGGVTTPFIIRAPLKLATTIPTTLSSVAPPLPPRAYGRRSIVINNSPKSLEESLLFKVTSSNVNKARVVENQQTEEINNCIANFTTSTNTTSTINVCKPTTRITETVTNLSCNNSRYHDGNDQHPYLNCVISQKHCMKPLIISNVQFKDKLPLNHPENGLCKPSESKLNMLYYQQQHQSKLPLQKSNYQPAPNTCGINLIMRNQGNTIVNRMDLLKSQQNHSFNSNNHLIKNLINNQTSVSVKNDVLNTMNTKLQSSLTTPNPHIRWMHTKNNLSNNKYKNSEPLQTNQMKYAANPHREIVNDVKISQLNYKAINHPTGWEINLGCMNDKSLPKYYLTPLNSDKSWRQIHEPLNVSSNNQSFALHQPHVIRYPHVPSNACYSTNYKLSKYPHGTFIQSNNGRRQKYNDTTSNHR</sequence>
<reference evidence="3" key="2">
    <citation type="journal article" date="2023" name="Infect Dis Poverty">
        <title>Chromosome-scale genome of the human blood fluke Schistosoma mekongi and its implications for public health.</title>
        <authorList>
            <person name="Zhou M."/>
            <person name="Xu L."/>
            <person name="Xu D."/>
            <person name="Chen W."/>
            <person name="Khan J."/>
            <person name="Hu Y."/>
            <person name="Huang H."/>
            <person name="Wei H."/>
            <person name="Zhang Y."/>
            <person name="Chusongsang P."/>
            <person name="Tanasarnprasert K."/>
            <person name="Hu X."/>
            <person name="Limpanont Y."/>
            <person name="Lv Z."/>
        </authorList>
    </citation>
    <scope>NUCLEOTIDE SEQUENCE</scope>
    <source>
        <strain evidence="3">LV_2022a</strain>
    </source>
</reference>
<evidence type="ECO:0000313" key="3">
    <source>
        <dbReference type="EMBL" id="KAK4469423.1"/>
    </source>
</evidence>
<proteinExistence type="predicted"/>
<dbReference type="AlphaFoldDB" id="A0AAE1Z931"/>
<feature type="coiled-coil region" evidence="1">
    <location>
        <begin position="75"/>
        <end position="106"/>
    </location>
</feature>
<evidence type="ECO:0000256" key="2">
    <source>
        <dbReference type="SAM" id="MobiDB-lite"/>
    </source>
</evidence>
<evidence type="ECO:0000313" key="4">
    <source>
        <dbReference type="Proteomes" id="UP001292079"/>
    </source>
</evidence>
<dbReference type="Proteomes" id="UP001292079">
    <property type="component" value="Unassembled WGS sequence"/>
</dbReference>
<feature type="region of interest" description="Disordered" evidence="2">
    <location>
        <begin position="255"/>
        <end position="286"/>
    </location>
</feature>
<keyword evidence="4" id="KW-1185">Reference proteome</keyword>
<protein>
    <submittedName>
        <fullName evidence="3">Uncharacterized protein</fullName>
    </submittedName>
</protein>
<evidence type="ECO:0000256" key="1">
    <source>
        <dbReference type="SAM" id="Coils"/>
    </source>
</evidence>
<name>A0AAE1Z931_SCHME</name>
<accession>A0AAE1Z931</accession>
<keyword evidence="1" id="KW-0175">Coiled coil</keyword>
<feature type="region of interest" description="Disordered" evidence="2">
    <location>
        <begin position="135"/>
        <end position="158"/>
    </location>
</feature>
<gene>
    <name evidence="3" type="ORF">MN116_006977</name>
</gene>
<feature type="compositionally biased region" description="Polar residues" evidence="2">
    <location>
        <begin position="889"/>
        <end position="908"/>
    </location>
</feature>
<comment type="caution">
    <text evidence="3">The sequence shown here is derived from an EMBL/GenBank/DDBJ whole genome shotgun (WGS) entry which is preliminary data.</text>
</comment>
<feature type="region of interest" description="Disordered" evidence="2">
    <location>
        <begin position="170"/>
        <end position="192"/>
    </location>
</feature>
<organism evidence="3 4">
    <name type="scientific">Schistosoma mekongi</name>
    <name type="common">Parasitic worm</name>
    <dbReference type="NCBI Taxonomy" id="38744"/>
    <lineage>
        <taxon>Eukaryota</taxon>
        <taxon>Metazoa</taxon>
        <taxon>Spiralia</taxon>
        <taxon>Lophotrochozoa</taxon>
        <taxon>Platyhelminthes</taxon>
        <taxon>Trematoda</taxon>
        <taxon>Digenea</taxon>
        <taxon>Strigeidida</taxon>
        <taxon>Schistosomatoidea</taxon>
        <taxon>Schistosomatidae</taxon>
        <taxon>Schistosoma</taxon>
    </lineage>
</organism>